<evidence type="ECO:0000256" key="3">
    <source>
        <dbReference type="ARBA" id="ARBA00022821"/>
    </source>
</evidence>
<feature type="domain" description="AAA+ ATPase" evidence="5">
    <location>
        <begin position="169"/>
        <end position="303"/>
    </location>
</feature>
<dbReference type="SUPFAM" id="SSF52540">
    <property type="entry name" value="P-loop containing nucleoside triphosphate hydrolases"/>
    <property type="match status" value="1"/>
</dbReference>
<sequence>MDIVIGAITEVVKYLVSPFMNHVSYLVHYKRNVNDLREPMTRLGEMKADVQRSIDAARMRREVIKIVVEGWLTRVNEMQSKEMTLNNTLEQSKGCLQGGCSVHYQVGKDAKEMIDQVKDLLNEGRTFIVVSDPAPLPPSLETMQMLEFQVYDSTKLAMDQIMEALKREDVNMVGVYGLGGVGKTTLMKHMAKILKRDKVFYHVVMVTVSQNPAWTKIQGEIAENLGLPLTQESLSMRARLLLDKLKEEKQMLIVLDDLWNSVNLLEQIGIPYGNNCKVVLTTRRLEVCIQMETQFNVELKVLSEGDAWILFKWAVGDLIQNDNTLLPKAKQIVRECGGLPLAIVTIGRALRAKDQSVWNDAASQLMKKSSSPPDIEGMHEKVFCSIELSYNYLASEDTKFCFLLCCMFPEDFSISENDLLPYVVGEGVFRGIDSLMEARNRLHTHMERLKWSCLLFDDSRRTGSVRMHDIIRDVSIWIASKEGRDFVVKSGRELTQFQDRDEELGKCKRLSLMQNKITHLPNLLDCSQLVTLSLRDNHDLREIPDDFFQGMKSLKTLDLKRTNICSIPSSLSSLMNLRVLLFSNSAASEGNPPLDVSLLGKLKKLQILHIFQSNVEKLPEEIGELSNLKSLNLGDNKNLTIAPNILSRLSLLEELYLKNSFHAWEMEGRSSEDDKAGSSSSKAAACLSEVASLSALSLTTLEIRVSNIKCLSAINIPFHWENLTCFVVVFGRAVDRDEYYCNTNVAFSGVSIPQFSDRERIYLMERAERLDLRQCRGLKYILSVGARGLNNLRVLYVHMCDGIDEYILSCTTTFVVDEATEVPQIAFSRLERLNLQDLPKLKAICNSHGSRGRGGGGGGCFNNLRFLRLWSCSSLITIIPSDLLAKLPNLEELEVFECPGAIEVFNSEGLEQTQTAIMSKLKRLELIILTSLRTIWQGVVSPLSFMNLECIFLYELRLKILFPLAMAQRLQQLKRLSISECKEMVEIISMDEGNENRVQGISSSSTLHYFNPASTYINNPSSSSSLLRPTPIFGNLRFLGVYFCDSLKHILPMSLAEGLLQLEELDIKMCPNLEEIIVNDRDCHDDIEEKKTIFPRLRDLELIELPNISMVSKGILLRRHDYYWPSLETLKVFGCSNLERLPVNLEMAPKLREMKVEEEWFNGLGWPDHDDDHQTDEDNEQFHLHRLRERGVKILGLGNKSGFLLPGAWCYSSLLCLGSCAPAMPPIFVSWKSSAGERAVGNGAFCFLSSLERGAEIVPIGSCMAAGIDE</sequence>
<accession>A0A9Q0KA07</accession>
<dbReference type="SMART" id="SM00382">
    <property type="entry name" value="AAA"/>
    <property type="match status" value="1"/>
</dbReference>
<name>A0A9Q0KA07_9MAGN</name>
<dbReference type="InterPro" id="IPR050905">
    <property type="entry name" value="Plant_NBS-LRR"/>
</dbReference>
<comment type="similarity">
    <text evidence="1">Belongs to the disease resistance NB-LRR family.</text>
</comment>
<dbReference type="InterPro" id="IPR002182">
    <property type="entry name" value="NB-ARC"/>
</dbReference>
<dbReference type="PANTHER" id="PTHR33463">
    <property type="entry name" value="NB-ARC DOMAIN-CONTAINING PROTEIN-RELATED"/>
    <property type="match status" value="1"/>
</dbReference>
<organism evidence="6 7">
    <name type="scientific">Protea cynaroides</name>
    <dbReference type="NCBI Taxonomy" id="273540"/>
    <lineage>
        <taxon>Eukaryota</taxon>
        <taxon>Viridiplantae</taxon>
        <taxon>Streptophyta</taxon>
        <taxon>Embryophyta</taxon>
        <taxon>Tracheophyta</taxon>
        <taxon>Spermatophyta</taxon>
        <taxon>Magnoliopsida</taxon>
        <taxon>Proteales</taxon>
        <taxon>Proteaceae</taxon>
        <taxon>Protea</taxon>
    </lineage>
</organism>
<proteinExistence type="inferred from homology"/>
<keyword evidence="2" id="KW-0677">Repeat</keyword>
<dbReference type="GO" id="GO:0005524">
    <property type="term" value="F:ATP binding"/>
    <property type="evidence" value="ECO:0007669"/>
    <property type="project" value="UniProtKB-KW"/>
</dbReference>
<keyword evidence="7" id="KW-1185">Reference proteome</keyword>
<dbReference type="Pfam" id="PF13855">
    <property type="entry name" value="LRR_8"/>
    <property type="match status" value="1"/>
</dbReference>
<dbReference type="OrthoDB" id="1898799at2759"/>
<dbReference type="InterPro" id="IPR001611">
    <property type="entry name" value="Leu-rich_rpt"/>
</dbReference>
<evidence type="ECO:0000259" key="5">
    <source>
        <dbReference type="SMART" id="SM00382"/>
    </source>
</evidence>
<comment type="caution">
    <text evidence="6">The sequence shown here is derived from an EMBL/GenBank/DDBJ whole genome shotgun (WGS) entry which is preliminary data.</text>
</comment>
<dbReference type="SUPFAM" id="SSF52058">
    <property type="entry name" value="L domain-like"/>
    <property type="match status" value="1"/>
</dbReference>
<evidence type="ECO:0000256" key="4">
    <source>
        <dbReference type="ARBA" id="ARBA00022840"/>
    </source>
</evidence>
<evidence type="ECO:0000256" key="2">
    <source>
        <dbReference type="ARBA" id="ARBA00022737"/>
    </source>
</evidence>
<evidence type="ECO:0000313" key="6">
    <source>
        <dbReference type="EMBL" id="KAJ4966605.1"/>
    </source>
</evidence>
<evidence type="ECO:0000256" key="1">
    <source>
        <dbReference type="ARBA" id="ARBA00008894"/>
    </source>
</evidence>
<dbReference type="InterPro" id="IPR057135">
    <property type="entry name" value="At4g27190-like_LRR"/>
</dbReference>
<dbReference type="Proteomes" id="UP001141806">
    <property type="component" value="Unassembled WGS sequence"/>
</dbReference>
<dbReference type="Gene3D" id="1.10.8.430">
    <property type="entry name" value="Helical domain of apoptotic protease-activating factors"/>
    <property type="match status" value="1"/>
</dbReference>
<dbReference type="GO" id="GO:0043531">
    <property type="term" value="F:ADP binding"/>
    <property type="evidence" value="ECO:0007669"/>
    <property type="project" value="InterPro"/>
</dbReference>
<dbReference type="Gene3D" id="3.40.50.300">
    <property type="entry name" value="P-loop containing nucleotide triphosphate hydrolases"/>
    <property type="match status" value="1"/>
</dbReference>
<dbReference type="InterPro" id="IPR042197">
    <property type="entry name" value="Apaf_helical"/>
</dbReference>
<evidence type="ECO:0000313" key="7">
    <source>
        <dbReference type="Proteomes" id="UP001141806"/>
    </source>
</evidence>
<dbReference type="Gene3D" id="3.80.10.10">
    <property type="entry name" value="Ribonuclease Inhibitor"/>
    <property type="match status" value="3"/>
</dbReference>
<dbReference type="PRINTS" id="PR00364">
    <property type="entry name" value="DISEASERSIST"/>
</dbReference>
<dbReference type="EMBL" id="JAMYWD010000007">
    <property type="protein sequence ID" value="KAJ4966605.1"/>
    <property type="molecule type" value="Genomic_DNA"/>
</dbReference>
<keyword evidence="3" id="KW-0611">Plant defense</keyword>
<protein>
    <recommendedName>
        <fullName evidence="5">AAA+ ATPase domain-containing protein</fullName>
    </recommendedName>
</protein>
<dbReference type="GO" id="GO:0006952">
    <property type="term" value="P:defense response"/>
    <property type="evidence" value="ECO:0007669"/>
    <property type="project" value="UniProtKB-KW"/>
</dbReference>
<dbReference type="InterPro" id="IPR036388">
    <property type="entry name" value="WH-like_DNA-bd_sf"/>
</dbReference>
<dbReference type="PANTHER" id="PTHR33463:SF198">
    <property type="entry name" value="RPP4C3"/>
    <property type="match status" value="1"/>
</dbReference>
<gene>
    <name evidence="6" type="ORF">NE237_018454</name>
</gene>
<dbReference type="Pfam" id="PF00931">
    <property type="entry name" value="NB-ARC"/>
    <property type="match status" value="1"/>
</dbReference>
<keyword evidence="4" id="KW-0067">ATP-binding</keyword>
<dbReference type="AlphaFoldDB" id="A0A9Q0KA07"/>
<dbReference type="Gene3D" id="1.10.10.10">
    <property type="entry name" value="Winged helix-like DNA-binding domain superfamily/Winged helix DNA-binding domain"/>
    <property type="match status" value="1"/>
</dbReference>
<dbReference type="Pfam" id="PF23247">
    <property type="entry name" value="LRR_RPS2"/>
    <property type="match status" value="2"/>
</dbReference>
<dbReference type="InterPro" id="IPR003593">
    <property type="entry name" value="AAA+_ATPase"/>
</dbReference>
<dbReference type="InterPro" id="IPR032675">
    <property type="entry name" value="LRR_dom_sf"/>
</dbReference>
<keyword evidence="4" id="KW-0547">Nucleotide-binding</keyword>
<dbReference type="InterPro" id="IPR027417">
    <property type="entry name" value="P-loop_NTPase"/>
</dbReference>
<reference evidence="6" key="1">
    <citation type="journal article" date="2023" name="Plant J.">
        <title>The genome of the king protea, Protea cynaroides.</title>
        <authorList>
            <person name="Chang J."/>
            <person name="Duong T.A."/>
            <person name="Schoeman C."/>
            <person name="Ma X."/>
            <person name="Roodt D."/>
            <person name="Barker N."/>
            <person name="Li Z."/>
            <person name="Van de Peer Y."/>
            <person name="Mizrachi E."/>
        </authorList>
    </citation>
    <scope>NUCLEOTIDE SEQUENCE</scope>
    <source>
        <tissue evidence="6">Young leaves</tissue>
    </source>
</reference>